<dbReference type="OrthoDB" id="9757917at2"/>
<keyword evidence="2" id="KW-1185">Reference proteome</keyword>
<evidence type="ECO:0008006" key="3">
    <source>
        <dbReference type="Google" id="ProtNLM"/>
    </source>
</evidence>
<dbReference type="Proteomes" id="UP000198836">
    <property type="component" value="Unassembled WGS sequence"/>
</dbReference>
<reference evidence="2" key="1">
    <citation type="submission" date="2016-10" db="EMBL/GenBank/DDBJ databases">
        <authorList>
            <person name="Varghese N."/>
            <person name="Submissions S."/>
        </authorList>
    </citation>
    <scope>NUCLEOTIDE SEQUENCE [LARGE SCALE GENOMIC DNA]</scope>
    <source>
        <strain evidence="2">DSM 18130</strain>
    </source>
</reference>
<dbReference type="RefSeq" id="WP_090986291.1">
    <property type="nucleotide sequence ID" value="NZ_FOJM01000016.1"/>
</dbReference>
<accession>A0A1I0TY12</accession>
<dbReference type="STRING" id="332999.SAMN04488511_11627"/>
<gene>
    <name evidence="1" type="ORF">SAMN04488511_11627</name>
</gene>
<proteinExistence type="predicted"/>
<evidence type="ECO:0000313" key="1">
    <source>
        <dbReference type="EMBL" id="SFA56527.1"/>
    </source>
</evidence>
<evidence type="ECO:0000313" key="2">
    <source>
        <dbReference type="Proteomes" id="UP000198836"/>
    </source>
</evidence>
<organism evidence="1 2">
    <name type="scientific">Pedobacter suwonensis</name>
    <dbReference type="NCBI Taxonomy" id="332999"/>
    <lineage>
        <taxon>Bacteria</taxon>
        <taxon>Pseudomonadati</taxon>
        <taxon>Bacteroidota</taxon>
        <taxon>Sphingobacteriia</taxon>
        <taxon>Sphingobacteriales</taxon>
        <taxon>Sphingobacteriaceae</taxon>
        <taxon>Pedobacter</taxon>
    </lineage>
</organism>
<dbReference type="EMBL" id="FOJM01000016">
    <property type="protein sequence ID" value="SFA56527.1"/>
    <property type="molecule type" value="Genomic_DNA"/>
</dbReference>
<name>A0A1I0TY12_9SPHI</name>
<sequence length="1419" mass="166061">MINWHNIRPIHSSLNDGFEELVCQLASREVIPHQVKFQRIGKPDAGKECYWEFADGSLYMWQAKYFTSSMNATQWTQITKSVKTAIDNHTKLSKYYVCLPLDMPDGKIDDKESMLDKWKQKVTEWQSYASSKKLSVEFEFWGSTELISRLSKKTNEGLTHFWFNKEELSNDWLTAKNTESINALGARYTKELNFDLPIAKVFDGLSRDQQFEEQIHSKYKNFLEKYRGIRIDLKDETINNRLNSLGDSIQEIRAIYEPFNFVGNEQLPLTELSAKLLISAQTAEEIEDALYELRNKKEAETGIKDYYSRPHSNDIGDINSFKASLREFNDFLGSVTCLLANNPYLLITGKAGNGKSHLLADIVEKRNEKGQHSLLLLGENFTNADMPWTQILSNQLRKNQVDEFVFLGALNAKAESERARIVVFIDAINEGNGRKVWPKRLKSFIQSFQNYPWLGLVLSIRTSFEKLIAPTDDIDTNLIVRINHNGFSGVEYAAVKRYFNHYKITQPSAPLLNPEFQNPLFLKLFCKSLADRKLYEMPPGYGGITSVIDYFLDSVNLKLARPEELDYDEKRPLVRRAVEKLLLEMVNGSKDHVEYLQADKLINEVFYGSCGNIEPYLKRLVSEGVLNEDMHWDREGHHQDVIYFAYQRFQDHLTVSLLLDKYLDVEHPDTSFQEGKLFELVKDSSAAYANQNLIEALSIQLPERIQHELFEVAPHARLFWPVAEGFVQSLIWRKHESFGQSARDYVNEVIIQEEDLFDQFLEASISVSMRPGFYFNADRLHAYFTKFSLAERDQLWTIWLQNKYDDDENSFSSVKRLIDFAWNVEDDQHQIDDESILLGGIMLGWFFCSANRYLRDASTKALVCLLQHRVHLIPGLLEKFRSVNDPYVLERLYAAAYGAVMRTCQREKLPAVSEYIYETIFNQKEVYPHILLRDYARGIIEFTLYLKYSPNVDIEQLRPPYRSKQLPKRFPSVKTIDKKYRPKGETGNYGGESWGATAILSSMTTEYGRGTARYGDFGRYTFQRAFNDWNIDHNGLSNYAIQRIFELGYDPKVFSEFDSRQGSGRGSGHRERIGKKYQWIVFYELLARVSDQCELYDESNWDKPKKTLSYNGPWYPYIRDLDPTILIKETKAERYADQHSSHWWFNQPYAPWDKPDREWIVDRKDVPAPQDIVAVQDNHGDSWLWLEVHPEWGEEERLGEDRWNSKRKRLWYQIRSYFIRRKDFSRFSKDFDRNFHRGELPEARSMYNIFDREYYWSPAFKFFNKPYYSGKDWVNVSDRKTDRLIAEVYRTVEWYNWEEEFDCSKRSAIQYFKPTALIQKALNLEFSQREGELINSSGRILCFDPSVHNKSISGLLVRKQELMDFLEKEELVLVWSVVGEKQILGNYDSAVGQPNRLNISGLYFLEGTAVKGKLRFQEE</sequence>
<protein>
    <recommendedName>
        <fullName evidence="3">ATP-binding protein</fullName>
    </recommendedName>
</protein>